<dbReference type="EMBL" id="CP039353">
    <property type="protein sequence ID" value="QCE05853.1"/>
    <property type="molecule type" value="Genomic_DNA"/>
</dbReference>
<dbReference type="Pfam" id="PF00251">
    <property type="entry name" value="Glyco_hydro_32N"/>
    <property type="match status" value="1"/>
</dbReference>
<dbReference type="SMART" id="SM00640">
    <property type="entry name" value="Glyco_32"/>
    <property type="match status" value="1"/>
</dbReference>
<dbReference type="CDD" id="cd00202">
    <property type="entry name" value="ZnF_GATA"/>
    <property type="match status" value="1"/>
</dbReference>
<proteinExistence type="inferred from homology"/>
<dbReference type="GO" id="GO:0006355">
    <property type="term" value="P:regulation of DNA-templated transcription"/>
    <property type="evidence" value="ECO:0007669"/>
    <property type="project" value="InterPro"/>
</dbReference>
<dbReference type="InterPro" id="IPR013189">
    <property type="entry name" value="Glyco_hydro_32_C"/>
</dbReference>
<dbReference type="InterPro" id="IPR050551">
    <property type="entry name" value="Fructan_Metab_Enzymes"/>
</dbReference>
<comment type="similarity">
    <text evidence="1">Belongs to the type IV zinc-finger family. Class A subfamily.</text>
</comment>
<evidence type="ECO:0000256" key="10">
    <source>
        <dbReference type="ARBA" id="ARBA00023242"/>
    </source>
</evidence>
<dbReference type="InterPro" id="IPR013320">
    <property type="entry name" value="ConA-like_dom_sf"/>
</dbReference>
<dbReference type="Proteomes" id="UP000501690">
    <property type="component" value="Linkage Group LG9"/>
</dbReference>
<keyword evidence="8" id="KW-0010">Activator</keyword>
<dbReference type="SMART" id="SM00401">
    <property type="entry name" value="ZnF_GATA"/>
    <property type="match status" value="1"/>
</dbReference>
<dbReference type="Pfam" id="PF00320">
    <property type="entry name" value="GATA"/>
    <property type="match status" value="1"/>
</dbReference>
<keyword evidence="5" id="KW-0862">Zinc</keyword>
<evidence type="ECO:0000256" key="1">
    <source>
        <dbReference type="ARBA" id="ARBA00005694"/>
    </source>
</evidence>
<evidence type="ECO:0000313" key="15">
    <source>
        <dbReference type="EMBL" id="QCE05853.1"/>
    </source>
</evidence>
<dbReference type="PANTHER" id="PTHR31953">
    <property type="entry name" value="BETA-FRUCTOFURANOSIDASE, INSOLUBLE ISOENZYME CWINV1-RELATED"/>
    <property type="match status" value="1"/>
</dbReference>
<dbReference type="InterPro" id="IPR023296">
    <property type="entry name" value="Glyco_hydro_beta-prop_sf"/>
</dbReference>
<dbReference type="GO" id="GO:0043565">
    <property type="term" value="F:sequence-specific DNA binding"/>
    <property type="evidence" value="ECO:0007669"/>
    <property type="project" value="InterPro"/>
</dbReference>
<evidence type="ECO:0000256" key="12">
    <source>
        <dbReference type="PROSITE-ProRule" id="PRU00094"/>
    </source>
</evidence>
<keyword evidence="4" id="KW-0378">Hydrolase</keyword>
<evidence type="ECO:0000256" key="13">
    <source>
        <dbReference type="SAM" id="MobiDB-lite"/>
    </source>
</evidence>
<dbReference type="GO" id="GO:0004553">
    <property type="term" value="F:hydrolase activity, hydrolyzing O-glycosyl compounds"/>
    <property type="evidence" value="ECO:0007669"/>
    <property type="project" value="InterPro"/>
</dbReference>
<dbReference type="FunFam" id="2.60.120.560:FF:000002">
    <property type="entry name" value="Beta-fructofuranosidase, insoluble isoenzyme CWINV1"/>
    <property type="match status" value="1"/>
</dbReference>
<comment type="similarity">
    <text evidence="2">Belongs to the glycosyl hydrolase 32 family.</text>
</comment>
<evidence type="ECO:0000256" key="2">
    <source>
        <dbReference type="ARBA" id="ARBA00009902"/>
    </source>
</evidence>
<evidence type="ECO:0000256" key="11">
    <source>
        <dbReference type="ARBA" id="ARBA00023295"/>
    </source>
</evidence>
<evidence type="ECO:0000313" key="16">
    <source>
        <dbReference type="Proteomes" id="UP000501690"/>
    </source>
</evidence>
<keyword evidence="7" id="KW-0238">DNA-binding</keyword>
<accession>A0A4D6MWN8</accession>
<keyword evidence="10" id="KW-0539">Nucleus</keyword>
<evidence type="ECO:0000259" key="14">
    <source>
        <dbReference type="PROSITE" id="PS50114"/>
    </source>
</evidence>
<keyword evidence="6" id="KW-0805">Transcription regulation</keyword>
<keyword evidence="3 12" id="KW-0863">Zinc-finger</keyword>
<dbReference type="Pfam" id="PF08244">
    <property type="entry name" value="Glyco_hydro_32C"/>
    <property type="match status" value="1"/>
</dbReference>
<dbReference type="InterPro" id="IPR013088">
    <property type="entry name" value="Znf_NHR/GATA"/>
</dbReference>
<dbReference type="SUPFAM" id="SSF75005">
    <property type="entry name" value="Arabinanase/levansucrase/invertase"/>
    <property type="match status" value="1"/>
</dbReference>
<dbReference type="SUPFAM" id="SSF49899">
    <property type="entry name" value="Concanavalin A-like lectins/glucanases"/>
    <property type="match status" value="1"/>
</dbReference>
<dbReference type="AlphaFoldDB" id="A0A4D6MWN8"/>
<dbReference type="InterPro" id="IPR001362">
    <property type="entry name" value="Glyco_hydro_32"/>
</dbReference>
<sequence length="870" mass="98107">MTLLPSNSIDDGFSLLNHSHMISLYWISIPIRTFIPHITLSSLLLHPRFGKPEETTRVSPPPTSLAKKHEGRVQAIHDVSFLHHRDIHHVAGRAAARECSAVHGERRATTRLRFIDDSDHHDHYEDKFVRAVWGNIIWGHAVSKDLINWKELEPALYPSNPYDKYGCWSGSATILPGKGPVMLYTGVIDKHSSEVQLYAVPENKSDPFLRKWVKPKTFNPIIKAEGGINASVFRDPTTAWWSRDGHWRILIGGGRKNRGMAYTYRSKDFLRWVRVKHPIHSAASTGTWECPDFYPVSLKGKNGLDLSTVGNSVKHVLKNSLDRTRYEYYTVGTYLRKRDKYIPDNTSEDGWGGLRYDYGNFYASKSFFDPSKNRRVVWAWANESDSKEDDVKKGWAGIQAIPRTIWLDSGGRQLVQWPVEELNSLRGKEVKLSNHKLKKGEYLKVSGITAAQADVEITFSFSSLNKAEAFDSRWVKPESVCEEKGSRDEGGVGPFGLLTLASEKLEEFTPVFFRVFKASNKHVILMCSDARSSSLKRELYKPSFAGFVDVDLSHNKKLSLRSLIDHSVVESFGVGGKTNILSRVYPTLAVNKKAHLFVFNNGTEHITVENMRAWSMKSARMETIGSVDDLLDFSLDIGEEDDDEDKHRKSCPSLNSKCGNPSLFNSLVPEDPNHSYSEFVEEELEWLSNKDAFPSVETFVDLSSIQPDTAKIKKSTPVTTPVLEDSTGSNNSNNSSNSISLLNSCDHLKVPVRARSKRRSRCRPGIADENSGQQVWWRQPSNEISKAEEGMKISPIGRKCQHCGAEKTPQWRAGPLGPKTLCNACGVRFKSGRLVPEYRPASSPTFRSDLHSNSHRKIVEMRRQKQMGMG</sequence>
<evidence type="ECO:0000256" key="3">
    <source>
        <dbReference type="ARBA" id="ARBA00022771"/>
    </source>
</evidence>
<dbReference type="CDD" id="cd18624">
    <property type="entry name" value="GH32_Fruct1-like"/>
    <property type="match status" value="1"/>
</dbReference>
<dbReference type="FunFam" id="3.30.50.10:FF:000018">
    <property type="entry name" value="GATA transcription factor"/>
    <property type="match status" value="1"/>
</dbReference>
<keyword evidence="9" id="KW-0804">Transcription</keyword>
<feature type="region of interest" description="Disordered" evidence="13">
    <location>
        <begin position="712"/>
        <end position="737"/>
    </location>
</feature>
<dbReference type="Gene3D" id="3.30.50.10">
    <property type="entry name" value="Erythroid Transcription Factor GATA-1, subunit A"/>
    <property type="match status" value="1"/>
</dbReference>
<name>A0A4D6MWN8_VIGUN</name>
<organism evidence="15 16">
    <name type="scientific">Vigna unguiculata</name>
    <name type="common">Cowpea</name>
    <dbReference type="NCBI Taxonomy" id="3917"/>
    <lineage>
        <taxon>Eukaryota</taxon>
        <taxon>Viridiplantae</taxon>
        <taxon>Streptophyta</taxon>
        <taxon>Embryophyta</taxon>
        <taxon>Tracheophyta</taxon>
        <taxon>Spermatophyta</taxon>
        <taxon>Magnoliopsida</taxon>
        <taxon>eudicotyledons</taxon>
        <taxon>Gunneridae</taxon>
        <taxon>Pentapetalae</taxon>
        <taxon>rosids</taxon>
        <taxon>fabids</taxon>
        <taxon>Fabales</taxon>
        <taxon>Fabaceae</taxon>
        <taxon>Papilionoideae</taxon>
        <taxon>50 kb inversion clade</taxon>
        <taxon>NPAAA clade</taxon>
        <taxon>indigoferoid/millettioid clade</taxon>
        <taxon>Phaseoleae</taxon>
        <taxon>Vigna</taxon>
    </lineage>
</organism>
<keyword evidence="16" id="KW-1185">Reference proteome</keyword>
<dbReference type="InterPro" id="IPR013148">
    <property type="entry name" value="Glyco_hydro_32_N"/>
</dbReference>
<keyword evidence="11" id="KW-0326">Glycosidase</keyword>
<reference evidence="15 16" key="1">
    <citation type="submission" date="2019-04" db="EMBL/GenBank/DDBJ databases">
        <title>An improved genome assembly and genetic linkage map for asparagus bean, Vigna unguiculata ssp. sesquipedialis.</title>
        <authorList>
            <person name="Xia Q."/>
            <person name="Zhang R."/>
            <person name="Dong Y."/>
        </authorList>
    </citation>
    <scope>NUCLEOTIDE SEQUENCE [LARGE SCALE GENOMIC DNA]</scope>
    <source>
        <tissue evidence="15">Leaf</tissue>
    </source>
</reference>
<keyword evidence="3 12" id="KW-0479">Metal-binding</keyword>
<dbReference type="InterPro" id="IPR000679">
    <property type="entry name" value="Znf_GATA"/>
</dbReference>
<dbReference type="GO" id="GO:0005975">
    <property type="term" value="P:carbohydrate metabolic process"/>
    <property type="evidence" value="ECO:0007669"/>
    <property type="project" value="InterPro"/>
</dbReference>
<evidence type="ECO:0000256" key="4">
    <source>
        <dbReference type="ARBA" id="ARBA00022801"/>
    </source>
</evidence>
<dbReference type="Gene3D" id="2.115.10.20">
    <property type="entry name" value="Glycosyl hydrolase domain, family 43"/>
    <property type="match status" value="1"/>
</dbReference>
<evidence type="ECO:0000256" key="5">
    <source>
        <dbReference type="ARBA" id="ARBA00022833"/>
    </source>
</evidence>
<dbReference type="SUPFAM" id="SSF57716">
    <property type="entry name" value="Glucocorticoid receptor-like (DNA-binding domain)"/>
    <property type="match status" value="1"/>
</dbReference>
<dbReference type="Gene3D" id="2.60.120.560">
    <property type="entry name" value="Exo-inulinase, domain 1"/>
    <property type="match status" value="1"/>
</dbReference>
<evidence type="ECO:0000256" key="8">
    <source>
        <dbReference type="ARBA" id="ARBA00023159"/>
    </source>
</evidence>
<evidence type="ECO:0000256" key="7">
    <source>
        <dbReference type="ARBA" id="ARBA00023125"/>
    </source>
</evidence>
<feature type="domain" description="GATA-type" evidence="14">
    <location>
        <begin position="794"/>
        <end position="830"/>
    </location>
</feature>
<dbReference type="GO" id="GO:0008270">
    <property type="term" value="F:zinc ion binding"/>
    <property type="evidence" value="ECO:0007669"/>
    <property type="project" value="UniProtKB-KW"/>
</dbReference>
<evidence type="ECO:0000256" key="6">
    <source>
        <dbReference type="ARBA" id="ARBA00023015"/>
    </source>
</evidence>
<evidence type="ECO:0000256" key="9">
    <source>
        <dbReference type="ARBA" id="ARBA00023163"/>
    </source>
</evidence>
<gene>
    <name evidence="15" type="ORF">DEO72_LG9g861</name>
</gene>
<dbReference type="PROSITE" id="PS50114">
    <property type="entry name" value="GATA_ZN_FINGER_2"/>
    <property type="match status" value="1"/>
</dbReference>
<dbReference type="PROSITE" id="PS00344">
    <property type="entry name" value="GATA_ZN_FINGER_1"/>
    <property type="match status" value="1"/>
</dbReference>
<protein>
    <submittedName>
        <fullName evidence="15">Beta-fructofuranosidase</fullName>
    </submittedName>
</protein>